<feature type="region of interest" description="Disordered" evidence="1">
    <location>
        <begin position="156"/>
        <end position="182"/>
    </location>
</feature>
<evidence type="ECO:0000256" key="2">
    <source>
        <dbReference type="SAM" id="SignalP"/>
    </source>
</evidence>
<dbReference type="Pfam" id="PF11393">
    <property type="entry name" value="T4BSS_DotI_IcmL"/>
    <property type="match status" value="1"/>
</dbReference>
<name>A0A0W0VW32_9GAMM</name>
<feature type="chain" id="PRO_5006915177" description="IcmL-like protein" evidence="2">
    <location>
        <begin position="22"/>
        <end position="182"/>
    </location>
</feature>
<sequence>MRKINVWAVFALFVFSLSAKAALPPDNVQLAVWANEAIVATYTYDYKNFLPRQKEIAKYFTAEGWTAYSTAVAASKLPETIQANSYYVSAVATLPPTITTVGSNQWEAKMPLLVVYKNPQYQQKQTLDVTIRFIQAPAGQGVRGFAITSLQSKVSEPPCQCQPNENSNSTTTDAQSPPLNAK</sequence>
<proteinExistence type="predicted"/>
<evidence type="ECO:0000313" key="3">
    <source>
        <dbReference type="EMBL" id="KTD24264.1"/>
    </source>
</evidence>
<feature type="compositionally biased region" description="Polar residues" evidence="1">
    <location>
        <begin position="161"/>
        <end position="182"/>
    </location>
</feature>
<gene>
    <name evidence="3" type="ORF">Lmac_3137</name>
</gene>
<organism evidence="3 4">
    <name type="scientific">Legionella maceachernii</name>
    <dbReference type="NCBI Taxonomy" id="466"/>
    <lineage>
        <taxon>Bacteria</taxon>
        <taxon>Pseudomonadati</taxon>
        <taxon>Pseudomonadota</taxon>
        <taxon>Gammaproteobacteria</taxon>
        <taxon>Legionellales</taxon>
        <taxon>Legionellaceae</taxon>
        <taxon>Legionella</taxon>
    </lineage>
</organism>
<dbReference type="OrthoDB" id="5641224at2"/>
<dbReference type="CDD" id="cd16385">
    <property type="entry name" value="IcmL"/>
    <property type="match status" value="1"/>
</dbReference>
<reference evidence="3 4" key="1">
    <citation type="submission" date="2015-11" db="EMBL/GenBank/DDBJ databases">
        <title>Genomic analysis of 38 Legionella species identifies large and diverse effector repertoires.</title>
        <authorList>
            <person name="Burstein D."/>
            <person name="Amaro F."/>
            <person name="Zusman T."/>
            <person name="Lifshitz Z."/>
            <person name="Cohen O."/>
            <person name="Gilbert J.A."/>
            <person name="Pupko T."/>
            <person name="Shuman H.A."/>
            <person name="Segal G."/>
        </authorList>
    </citation>
    <scope>NUCLEOTIDE SEQUENCE [LARGE SCALE GENOMIC DNA]</scope>
    <source>
        <strain evidence="3 4">PX-1-G2-E2</strain>
    </source>
</reference>
<keyword evidence="4" id="KW-1185">Reference proteome</keyword>
<dbReference type="InterPro" id="IPR021055">
    <property type="entry name" value="T4BSS_IcmL/DotI"/>
</dbReference>
<dbReference type="STRING" id="466.Lmac_3137"/>
<dbReference type="Proteomes" id="UP000054908">
    <property type="component" value="Unassembled WGS sequence"/>
</dbReference>
<dbReference type="RefSeq" id="WP_058453783.1">
    <property type="nucleotide sequence ID" value="NZ_CAAAIB010000001.1"/>
</dbReference>
<comment type="caution">
    <text evidence="3">The sequence shown here is derived from an EMBL/GenBank/DDBJ whole genome shotgun (WGS) entry which is preliminary data.</text>
</comment>
<keyword evidence="2" id="KW-0732">Signal</keyword>
<accession>A0A0W0VW32</accession>
<dbReference type="EMBL" id="LNYL01000051">
    <property type="protein sequence ID" value="KTD24264.1"/>
    <property type="molecule type" value="Genomic_DNA"/>
</dbReference>
<protein>
    <recommendedName>
        <fullName evidence="5">IcmL-like protein</fullName>
    </recommendedName>
</protein>
<feature type="signal peptide" evidence="2">
    <location>
        <begin position="1"/>
        <end position="21"/>
    </location>
</feature>
<dbReference type="AlphaFoldDB" id="A0A0W0VW32"/>
<dbReference type="PATRIC" id="fig|466.6.peg.3359"/>
<evidence type="ECO:0000256" key="1">
    <source>
        <dbReference type="SAM" id="MobiDB-lite"/>
    </source>
</evidence>
<evidence type="ECO:0000313" key="4">
    <source>
        <dbReference type="Proteomes" id="UP000054908"/>
    </source>
</evidence>
<evidence type="ECO:0008006" key="5">
    <source>
        <dbReference type="Google" id="ProtNLM"/>
    </source>
</evidence>